<proteinExistence type="predicted"/>
<protein>
    <submittedName>
        <fullName evidence="2">Uncharacterized protein</fullName>
    </submittedName>
</protein>
<evidence type="ECO:0000313" key="3">
    <source>
        <dbReference type="Proteomes" id="UP000499080"/>
    </source>
</evidence>
<gene>
    <name evidence="2" type="ORF">AVEN_81619_1</name>
</gene>
<dbReference type="Proteomes" id="UP000499080">
    <property type="component" value="Unassembled WGS sequence"/>
</dbReference>
<feature type="non-terminal residue" evidence="2">
    <location>
        <position position="1"/>
    </location>
</feature>
<evidence type="ECO:0000256" key="1">
    <source>
        <dbReference type="SAM" id="MobiDB-lite"/>
    </source>
</evidence>
<accession>A0A4Y2VB55</accession>
<name>A0A4Y2VB55_ARAVE</name>
<feature type="region of interest" description="Disordered" evidence="1">
    <location>
        <begin position="20"/>
        <end position="41"/>
    </location>
</feature>
<keyword evidence="3" id="KW-1185">Reference proteome</keyword>
<sequence>NTVYREVYDIQRRAIHDKIHTLPKFKSPPRDSLDGRRLSQQRTATSLDRVCWSRGRSSVAIAPQVARSHAMGFLPVGLCEGQSACTPNANNAASTAGRHLL</sequence>
<dbReference type="EMBL" id="BGPR01045594">
    <property type="protein sequence ID" value="GBO22515.1"/>
    <property type="molecule type" value="Genomic_DNA"/>
</dbReference>
<feature type="compositionally biased region" description="Basic and acidic residues" evidence="1">
    <location>
        <begin position="28"/>
        <end position="37"/>
    </location>
</feature>
<organism evidence="2 3">
    <name type="scientific">Araneus ventricosus</name>
    <name type="common">Orbweaver spider</name>
    <name type="synonym">Epeira ventricosa</name>
    <dbReference type="NCBI Taxonomy" id="182803"/>
    <lineage>
        <taxon>Eukaryota</taxon>
        <taxon>Metazoa</taxon>
        <taxon>Ecdysozoa</taxon>
        <taxon>Arthropoda</taxon>
        <taxon>Chelicerata</taxon>
        <taxon>Arachnida</taxon>
        <taxon>Araneae</taxon>
        <taxon>Araneomorphae</taxon>
        <taxon>Entelegynae</taxon>
        <taxon>Araneoidea</taxon>
        <taxon>Araneidae</taxon>
        <taxon>Araneus</taxon>
    </lineage>
</organism>
<dbReference type="AlphaFoldDB" id="A0A4Y2VB55"/>
<comment type="caution">
    <text evidence="2">The sequence shown here is derived from an EMBL/GenBank/DDBJ whole genome shotgun (WGS) entry which is preliminary data.</text>
</comment>
<evidence type="ECO:0000313" key="2">
    <source>
        <dbReference type="EMBL" id="GBO22515.1"/>
    </source>
</evidence>
<reference evidence="2 3" key="1">
    <citation type="journal article" date="2019" name="Sci. Rep.">
        <title>Orb-weaving spider Araneus ventricosus genome elucidates the spidroin gene catalogue.</title>
        <authorList>
            <person name="Kono N."/>
            <person name="Nakamura H."/>
            <person name="Ohtoshi R."/>
            <person name="Moran D.A.P."/>
            <person name="Shinohara A."/>
            <person name="Yoshida Y."/>
            <person name="Fujiwara M."/>
            <person name="Mori M."/>
            <person name="Tomita M."/>
            <person name="Arakawa K."/>
        </authorList>
    </citation>
    <scope>NUCLEOTIDE SEQUENCE [LARGE SCALE GENOMIC DNA]</scope>
</reference>